<sequence>MVRTGRPRSFDREEAIDAAMKLFWEQGYEPTSLSQLREGMGGLSSASFYGAFESKEALFREVVARYIATYGQSTASLKDDSLPPREAIELALRRSARMQTEASHPPGCLVILGSSNCSPESRHIDALLAEERARNRHGIQRHVERAVAQGELPPGTDTVGLAAMFNIFLLGIAFDVKDGVPFRDIDAAITALMRRWDNPAV</sequence>
<keyword evidence="7" id="KW-1185">Reference proteome</keyword>
<dbReference type="Gene3D" id="1.10.357.10">
    <property type="entry name" value="Tetracycline Repressor, domain 2"/>
    <property type="match status" value="1"/>
</dbReference>
<dbReference type="PANTHER" id="PTHR47506">
    <property type="entry name" value="TRANSCRIPTIONAL REGULATORY PROTEIN"/>
    <property type="match status" value="1"/>
</dbReference>
<evidence type="ECO:0000313" key="7">
    <source>
        <dbReference type="Proteomes" id="UP000766336"/>
    </source>
</evidence>
<dbReference type="InterPro" id="IPR001647">
    <property type="entry name" value="HTH_TetR"/>
</dbReference>
<dbReference type="PROSITE" id="PS50977">
    <property type="entry name" value="HTH_TETR_2"/>
    <property type="match status" value="1"/>
</dbReference>
<evidence type="ECO:0000256" key="4">
    <source>
        <dbReference type="PROSITE-ProRule" id="PRU00335"/>
    </source>
</evidence>
<feature type="DNA-binding region" description="H-T-H motif" evidence="4">
    <location>
        <begin position="33"/>
        <end position="52"/>
    </location>
</feature>
<dbReference type="PANTHER" id="PTHR47506:SF1">
    <property type="entry name" value="HTH-TYPE TRANSCRIPTIONAL REGULATOR YJDC"/>
    <property type="match status" value="1"/>
</dbReference>
<evidence type="ECO:0000259" key="5">
    <source>
        <dbReference type="PROSITE" id="PS50977"/>
    </source>
</evidence>
<dbReference type="EMBL" id="JAHCDA010000002">
    <property type="protein sequence ID" value="MBS7811288.1"/>
    <property type="molecule type" value="Genomic_DNA"/>
</dbReference>
<dbReference type="InterPro" id="IPR009057">
    <property type="entry name" value="Homeodomain-like_sf"/>
</dbReference>
<dbReference type="Pfam" id="PF00440">
    <property type="entry name" value="TetR_N"/>
    <property type="match status" value="1"/>
</dbReference>
<gene>
    <name evidence="6" type="ORF">KHU32_10090</name>
</gene>
<comment type="caution">
    <text evidence="6">The sequence shown here is derived from an EMBL/GenBank/DDBJ whole genome shotgun (WGS) entry which is preliminary data.</text>
</comment>
<evidence type="ECO:0000313" key="6">
    <source>
        <dbReference type="EMBL" id="MBS7811288.1"/>
    </source>
</evidence>
<evidence type="ECO:0000256" key="3">
    <source>
        <dbReference type="ARBA" id="ARBA00023163"/>
    </source>
</evidence>
<proteinExistence type="predicted"/>
<dbReference type="Gene3D" id="1.10.10.60">
    <property type="entry name" value="Homeodomain-like"/>
    <property type="match status" value="1"/>
</dbReference>
<dbReference type="RefSeq" id="WP_213669976.1">
    <property type="nucleotide sequence ID" value="NZ_JAHCDA010000002.1"/>
</dbReference>
<feature type="domain" description="HTH tetR-type" evidence="5">
    <location>
        <begin position="9"/>
        <end position="70"/>
    </location>
</feature>
<reference evidence="6 7" key="1">
    <citation type="submission" date="2021-05" db="EMBL/GenBank/DDBJ databases">
        <title>Roseococcus sp. XZZS9, whole genome shotgun sequencing project.</title>
        <authorList>
            <person name="Zhao G."/>
            <person name="Shen L."/>
        </authorList>
    </citation>
    <scope>NUCLEOTIDE SEQUENCE [LARGE SCALE GENOMIC DNA]</scope>
    <source>
        <strain evidence="6 7">XZZS9</strain>
    </source>
</reference>
<keyword evidence="3" id="KW-0804">Transcription</keyword>
<evidence type="ECO:0000256" key="1">
    <source>
        <dbReference type="ARBA" id="ARBA00023015"/>
    </source>
</evidence>
<keyword evidence="1" id="KW-0805">Transcription regulation</keyword>
<evidence type="ECO:0000256" key="2">
    <source>
        <dbReference type="ARBA" id="ARBA00023125"/>
    </source>
</evidence>
<dbReference type="SUPFAM" id="SSF48498">
    <property type="entry name" value="Tetracyclin repressor-like, C-terminal domain"/>
    <property type="match status" value="1"/>
</dbReference>
<accession>A0ABS5QCS0</accession>
<dbReference type="SUPFAM" id="SSF46689">
    <property type="entry name" value="Homeodomain-like"/>
    <property type="match status" value="1"/>
</dbReference>
<name>A0ABS5QCS0_9PROT</name>
<dbReference type="InterPro" id="IPR036271">
    <property type="entry name" value="Tet_transcr_reg_TetR-rel_C_sf"/>
</dbReference>
<dbReference type="Proteomes" id="UP000766336">
    <property type="component" value="Unassembled WGS sequence"/>
</dbReference>
<organism evidence="6 7">
    <name type="scientific">Roseococcus pinisoli</name>
    <dbReference type="NCBI Taxonomy" id="2835040"/>
    <lineage>
        <taxon>Bacteria</taxon>
        <taxon>Pseudomonadati</taxon>
        <taxon>Pseudomonadota</taxon>
        <taxon>Alphaproteobacteria</taxon>
        <taxon>Acetobacterales</taxon>
        <taxon>Roseomonadaceae</taxon>
        <taxon>Roseococcus</taxon>
    </lineage>
</organism>
<keyword evidence="2 4" id="KW-0238">DNA-binding</keyword>
<protein>
    <submittedName>
        <fullName evidence="6">TetR/AcrR family transcriptional regulator</fullName>
    </submittedName>
</protein>